<dbReference type="EMBL" id="CAXDID020000028">
    <property type="protein sequence ID" value="CAL5991993.1"/>
    <property type="molecule type" value="Genomic_DNA"/>
</dbReference>
<proteinExistence type="predicted"/>
<name>A0ABP1HFR7_9EUKA</name>
<dbReference type="InterPro" id="IPR001005">
    <property type="entry name" value="SANT/Myb"/>
</dbReference>
<protein>
    <submittedName>
        <fullName evidence="1">Myb-like_DNA-binding domain-containing protein</fullName>
    </submittedName>
</protein>
<sequence>MSERQYHKWSQEKKDKLIMKITQFQHKNQKLDWLEIQECIGNKTIRQCYDQYVLLFKKPHKTDTRHTWTVQEERKLVRQQQDDDSEKLQYKDIDQTQIVQEITSELQIQAGQQGKLLGI</sequence>
<dbReference type="Gene3D" id="1.10.10.60">
    <property type="entry name" value="Homeodomain-like"/>
    <property type="match status" value="1"/>
</dbReference>
<reference evidence="1 2" key="1">
    <citation type="submission" date="2024-07" db="EMBL/GenBank/DDBJ databases">
        <authorList>
            <person name="Akdeniz Z."/>
        </authorList>
    </citation>
    <scope>NUCLEOTIDE SEQUENCE [LARGE SCALE GENOMIC DNA]</scope>
</reference>
<comment type="caution">
    <text evidence="1">The sequence shown here is derived from an EMBL/GenBank/DDBJ whole genome shotgun (WGS) entry which is preliminary data.</text>
</comment>
<evidence type="ECO:0000313" key="1">
    <source>
        <dbReference type="EMBL" id="CAL5991993.1"/>
    </source>
</evidence>
<accession>A0ABP1HFR7</accession>
<organism evidence="1 2">
    <name type="scientific">Hexamita inflata</name>
    <dbReference type="NCBI Taxonomy" id="28002"/>
    <lineage>
        <taxon>Eukaryota</taxon>
        <taxon>Metamonada</taxon>
        <taxon>Diplomonadida</taxon>
        <taxon>Hexamitidae</taxon>
        <taxon>Hexamitinae</taxon>
        <taxon>Hexamita</taxon>
    </lineage>
</organism>
<keyword evidence="2" id="KW-1185">Reference proteome</keyword>
<dbReference type="InterPro" id="IPR009057">
    <property type="entry name" value="Homeodomain-like_sf"/>
</dbReference>
<dbReference type="Proteomes" id="UP001642409">
    <property type="component" value="Unassembled WGS sequence"/>
</dbReference>
<dbReference type="CDD" id="cd00167">
    <property type="entry name" value="SANT"/>
    <property type="match status" value="1"/>
</dbReference>
<gene>
    <name evidence="1" type="ORF">HINF_LOCUS12363</name>
</gene>
<evidence type="ECO:0000313" key="2">
    <source>
        <dbReference type="Proteomes" id="UP001642409"/>
    </source>
</evidence>
<dbReference type="SUPFAM" id="SSF46689">
    <property type="entry name" value="Homeodomain-like"/>
    <property type="match status" value="1"/>
</dbReference>